<dbReference type="GO" id="GO:0003677">
    <property type="term" value="F:DNA binding"/>
    <property type="evidence" value="ECO:0007669"/>
    <property type="project" value="InterPro"/>
</dbReference>
<feature type="domain" description="RNA polymerase sigma factor 70 region 4 type 2" evidence="8">
    <location>
        <begin position="130"/>
        <end position="180"/>
    </location>
</feature>
<feature type="region of interest" description="Disordered" evidence="6">
    <location>
        <begin position="1"/>
        <end position="23"/>
    </location>
</feature>
<organism evidence="9 10">
    <name type="scientific">Micromonospora echinofusca</name>
    <dbReference type="NCBI Taxonomy" id="47858"/>
    <lineage>
        <taxon>Bacteria</taxon>
        <taxon>Bacillati</taxon>
        <taxon>Actinomycetota</taxon>
        <taxon>Actinomycetes</taxon>
        <taxon>Micromonosporales</taxon>
        <taxon>Micromonosporaceae</taxon>
        <taxon>Micromonospora</taxon>
    </lineage>
</organism>
<proteinExistence type="inferred from homology"/>
<dbReference type="Pfam" id="PF04542">
    <property type="entry name" value="Sigma70_r2"/>
    <property type="match status" value="1"/>
</dbReference>
<dbReference type="AlphaFoldDB" id="A0A1C5G4P1"/>
<dbReference type="GO" id="GO:0016987">
    <property type="term" value="F:sigma factor activity"/>
    <property type="evidence" value="ECO:0007669"/>
    <property type="project" value="UniProtKB-KW"/>
</dbReference>
<dbReference type="InterPro" id="IPR032710">
    <property type="entry name" value="NTF2-like_dom_sf"/>
</dbReference>
<name>A0A1C5G4P1_MICEH</name>
<evidence type="ECO:0000256" key="6">
    <source>
        <dbReference type="SAM" id="MobiDB-lite"/>
    </source>
</evidence>
<dbReference type="NCBIfam" id="TIGR02937">
    <property type="entry name" value="sigma70-ECF"/>
    <property type="match status" value="1"/>
</dbReference>
<dbReference type="Gene3D" id="1.10.10.10">
    <property type="entry name" value="Winged helix-like DNA-binding domain superfamily/Winged helix DNA-binding domain"/>
    <property type="match status" value="1"/>
</dbReference>
<evidence type="ECO:0000256" key="5">
    <source>
        <dbReference type="ARBA" id="ARBA00023163"/>
    </source>
</evidence>
<dbReference type="SUPFAM" id="SSF88946">
    <property type="entry name" value="Sigma2 domain of RNA polymerase sigma factors"/>
    <property type="match status" value="1"/>
</dbReference>
<dbReference type="InterPro" id="IPR007627">
    <property type="entry name" value="RNA_pol_sigma70_r2"/>
</dbReference>
<dbReference type="Gene3D" id="1.10.1740.10">
    <property type="match status" value="1"/>
</dbReference>
<reference evidence="9 10" key="1">
    <citation type="submission" date="2016-06" db="EMBL/GenBank/DDBJ databases">
        <authorList>
            <person name="Kjaerup R.B."/>
            <person name="Dalgaard T.S."/>
            <person name="Juul-Madsen H.R."/>
        </authorList>
    </citation>
    <scope>NUCLEOTIDE SEQUENCE [LARGE SCALE GENOMIC DNA]</scope>
    <source>
        <strain evidence="9 10">DSM 43913</strain>
    </source>
</reference>
<dbReference type="Gene3D" id="3.10.450.50">
    <property type="match status" value="1"/>
</dbReference>
<evidence type="ECO:0000256" key="3">
    <source>
        <dbReference type="ARBA" id="ARBA00023015"/>
    </source>
</evidence>
<dbReference type="InterPro" id="IPR013249">
    <property type="entry name" value="RNA_pol_sigma70_r4_t2"/>
</dbReference>
<evidence type="ECO:0000259" key="7">
    <source>
        <dbReference type="Pfam" id="PF04542"/>
    </source>
</evidence>
<keyword evidence="4" id="KW-0731">Sigma factor</keyword>
<feature type="domain" description="RNA polymerase sigma-70 region 2" evidence="7">
    <location>
        <begin position="31"/>
        <end position="90"/>
    </location>
</feature>
<evidence type="ECO:0000313" key="9">
    <source>
        <dbReference type="EMBL" id="SCG14660.1"/>
    </source>
</evidence>
<evidence type="ECO:0000256" key="1">
    <source>
        <dbReference type="ARBA" id="ARBA00010641"/>
    </source>
</evidence>
<dbReference type="InterPro" id="IPR013325">
    <property type="entry name" value="RNA_pol_sigma_r2"/>
</dbReference>
<keyword evidence="10" id="KW-1185">Reference proteome</keyword>
<keyword evidence="3" id="KW-0805">Transcription regulation</keyword>
<feature type="region of interest" description="Disordered" evidence="6">
    <location>
        <begin position="96"/>
        <end position="119"/>
    </location>
</feature>
<evidence type="ECO:0000313" key="10">
    <source>
        <dbReference type="Proteomes" id="UP000198251"/>
    </source>
</evidence>
<dbReference type="EMBL" id="LT607733">
    <property type="protein sequence ID" value="SCG14660.1"/>
    <property type="molecule type" value="Genomic_DNA"/>
</dbReference>
<keyword evidence="5" id="KW-0804">Transcription</keyword>
<dbReference type="SUPFAM" id="SSF54427">
    <property type="entry name" value="NTF2-like"/>
    <property type="match status" value="1"/>
</dbReference>
<dbReference type="PANTHER" id="PTHR30173:SF43">
    <property type="entry name" value="ECF RNA POLYMERASE SIGMA FACTOR SIGI-RELATED"/>
    <property type="match status" value="1"/>
</dbReference>
<evidence type="ECO:0000256" key="4">
    <source>
        <dbReference type="ARBA" id="ARBA00023082"/>
    </source>
</evidence>
<evidence type="ECO:0000259" key="8">
    <source>
        <dbReference type="Pfam" id="PF08281"/>
    </source>
</evidence>
<dbReference type="Pfam" id="PF08281">
    <property type="entry name" value="Sigma70_r4_2"/>
    <property type="match status" value="1"/>
</dbReference>
<protein>
    <submittedName>
        <fullName evidence="9">RNA polymerase sigma-70 factor, ECF subfamily</fullName>
    </submittedName>
</protein>
<dbReference type="InterPro" id="IPR052704">
    <property type="entry name" value="ECF_Sigma-70_Domain"/>
</dbReference>
<dbReference type="SUPFAM" id="SSF88659">
    <property type="entry name" value="Sigma3 and sigma4 domains of RNA polymerase sigma factors"/>
    <property type="match status" value="1"/>
</dbReference>
<evidence type="ECO:0000256" key="2">
    <source>
        <dbReference type="ARBA" id="ARBA00011344"/>
    </source>
</evidence>
<sequence>MTDVTPATRGPEADRDGGAVSDTDLLAERFEEQRQRLRSVARRMLGSGAEADDAVQDTWLRLSRADVDGIENLPGWLTTTVGRVCLDRLGSSAVRHERPTDVAADESTTAAAGEADPEREAMLTESVGRALDVVLRTLGPTERLVFVLHDMFAVSFDELAPVVDRSPAAVRQIASRARRRVQGGSPAPEADRARQRGVVQAFLAASREGRFDDLLALLDPHVVLRSDAAAVRMGGAGEARGSATVADFFSGKAQGAVPAFVDGAPGAVVLVDGRTRLVLSFVVTDRILGIEVVADPDQIAGLDLIVG</sequence>
<gene>
    <name evidence="9" type="ORF">GA0070610_0868</name>
</gene>
<dbReference type="Proteomes" id="UP000198251">
    <property type="component" value="Chromosome I"/>
</dbReference>
<dbReference type="PANTHER" id="PTHR30173">
    <property type="entry name" value="SIGMA 19 FACTOR"/>
    <property type="match status" value="1"/>
</dbReference>
<dbReference type="InterPro" id="IPR014284">
    <property type="entry name" value="RNA_pol_sigma-70_dom"/>
</dbReference>
<comment type="similarity">
    <text evidence="1">Belongs to the sigma-70 factor family. ECF subfamily.</text>
</comment>
<dbReference type="InterPro" id="IPR013324">
    <property type="entry name" value="RNA_pol_sigma_r3/r4-like"/>
</dbReference>
<comment type="subunit">
    <text evidence="2">Interacts transiently with the RNA polymerase catalytic core formed by RpoA, RpoB, RpoC and RpoZ (2 alpha, 1 beta, 1 beta' and 1 omega subunit) to form the RNA polymerase holoenzyme that can initiate transcription.</text>
</comment>
<accession>A0A1C5G4P1</accession>
<dbReference type="GO" id="GO:0006352">
    <property type="term" value="P:DNA-templated transcription initiation"/>
    <property type="evidence" value="ECO:0007669"/>
    <property type="project" value="InterPro"/>
</dbReference>
<dbReference type="InterPro" id="IPR036388">
    <property type="entry name" value="WH-like_DNA-bd_sf"/>
</dbReference>